<dbReference type="AlphaFoldDB" id="A7HSI5"/>
<evidence type="ECO:0000256" key="2">
    <source>
        <dbReference type="ARBA" id="ARBA00009597"/>
    </source>
</evidence>
<dbReference type="InterPro" id="IPR016985">
    <property type="entry name" value="UCP031890_Tim44-rel"/>
</dbReference>
<evidence type="ECO:0000256" key="5">
    <source>
        <dbReference type="SAM" id="MobiDB-lite"/>
    </source>
</evidence>
<evidence type="ECO:0000256" key="1">
    <source>
        <dbReference type="ARBA" id="ARBA00004370"/>
    </source>
</evidence>
<dbReference type="PANTHER" id="PTHR10721">
    <property type="entry name" value="MITOCHONDRIAL IMPORT INNER MEMBRANE TRANSLOCASE SUBUNIT TIM44"/>
    <property type="match status" value="1"/>
</dbReference>
<evidence type="ECO:0000313" key="8">
    <source>
        <dbReference type="EMBL" id="ABS62868.1"/>
    </source>
</evidence>
<gene>
    <name evidence="8" type="ordered locus">Plav_1248</name>
</gene>
<proteinExistence type="inferred from homology"/>
<dbReference type="Gene3D" id="3.10.450.240">
    <property type="match status" value="1"/>
</dbReference>
<comment type="similarity">
    <text evidence="2">Belongs to the Tim44 family.</text>
</comment>
<keyword evidence="6" id="KW-1133">Transmembrane helix</keyword>
<evidence type="ECO:0000256" key="4">
    <source>
        <dbReference type="ARBA" id="ARBA00023136"/>
    </source>
</evidence>
<evidence type="ECO:0000256" key="3">
    <source>
        <dbReference type="ARBA" id="ARBA00022946"/>
    </source>
</evidence>
<reference evidence="8 9" key="1">
    <citation type="journal article" date="2011" name="Stand. Genomic Sci.">
        <title>Complete genome sequence of Parvibaculum lavamentivorans type strain (DS-1(T)).</title>
        <authorList>
            <person name="Schleheck D."/>
            <person name="Weiss M."/>
            <person name="Pitluck S."/>
            <person name="Bruce D."/>
            <person name="Land M.L."/>
            <person name="Han S."/>
            <person name="Saunders E."/>
            <person name="Tapia R."/>
            <person name="Detter C."/>
            <person name="Brettin T."/>
            <person name="Han J."/>
            <person name="Woyke T."/>
            <person name="Goodwin L."/>
            <person name="Pennacchio L."/>
            <person name="Nolan M."/>
            <person name="Cook A.M."/>
            <person name="Kjelleberg S."/>
            <person name="Thomas T."/>
        </authorList>
    </citation>
    <scope>NUCLEOTIDE SEQUENCE [LARGE SCALE GENOMIC DNA]</scope>
    <source>
        <strain evidence="9">DS-1 / DSM 13023 / NCIMB 13966</strain>
    </source>
</reference>
<dbReference type="InterPro" id="IPR007379">
    <property type="entry name" value="Tim44-like_dom"/>
</dbReference>
<dbReference type="KEGG" id="pla:Plav_1248"/>
<comment type="subcellular location">
    <subcellularLocation>
        <location evidence="1">Membrane</location>
    </subcellularLocation>
</comment>
<dbReference type="PANTHER" id="PTHR10721:SF1">
    <property type="entry name" value="MITOCHONDRIAL IMPORT INNER MEMBRANE TRANSLOCASE SUBUNIT TIM44"/>
    <property type="match status" value="1"/>
</dbReference>
<dbReference type="STRING" id="402881.Plav_1248"/>
<protein>
    <submittedName>
        <fullName evidence="8">Import inner membrane translocase subunit Tim44</fullName>
    </submittedName>
</protein>
<feature type="region of interest" description="Disordered" evidence="5">
    <location>
        <begin position="32"/>
        <end position="68"/>
    </location>
</feature>
<feature type="transmembrane region" description="Helical" evidence="6">
    <location>
        <begin position="6"/>
        <end position="23"/>
    </location>
</feature>
<dbReference type="GO" id="GO:0051087">
    <property type="term" value="F:protein-folding chaperone binding"/>
    <property type="evidence" value="ECO:0007669"/>
    <property type="project" value="TreeGrafter"/>
</dbReference>
<dbReference type="RefSeq" id="WP_012110136.1">
    <property type="nucleotide sequence ID" value="NC_009719.1"/>
</dbReference>
<evidence type="ECO:0000259" key="7">
    <source>
        <dbReference type="SMART" id="SM00978"/>
    </source>
</evidence>
<evidence type="ECO:0000256" key="6">
    <source>
        <dbReference type="SAM" id="Phobius"/>
    </source>
</evidence>
<sequence length="247" mass="26414">MDDGLNLLNIILLAIAVGVFLKLRSVLGRRTGHERPPYDPYSENPAPGNDKVVTLPKRGRTDAPASGARDRVIDAAGDPFANAGARFRWRGVTEEGSPLAGALDAIADADRTFDTESFLSGARMAYEMIVTAFAAGDRATLKPLLSDDVYASFEGAISAREKAGLQIDQSFIGIDKAAITGGSLDGTRARLTVSFRSELTSSTKNSDGVVVEGDPVTVREITDVWTFERDLRNRDPNWKLVATGAAA</sequence>
<accession>A7HSI5</accession>
<dbReference type="Pfam" id="PF04280">
    <property type="entry name" value="Tim44"/>
    <property type="match status" value="1"/>
</dbReference>
<dbReference type="InterPro" id="IPR032710">
    <property type="entry name" value="NTF2-like_dom_sf"/>
</dbReference>
<dbReference type="EMBL" id="CP000774">
    <property type="protein sequence ID" value="ABS62868.1"/>
    <property type="molecule type" value="Genomic_DNA"/>
</dbReference>
<dbReference type="SUPFAM" id="SSF54427">
    <property type="entry name" value="NTF2-like"/>
    <property type="match status" value="1"/>
</dbReference>
<feature type="domain" description="Tim44-like" evidence="7">
    <location>
        <begin position="99"/>
        <end position="245"/>
    </location>
</feature>
<dbReference type="NCBIfam" id="NF033779">
    <property type="entry name" value="Tim44_TimA_adap"/>
    <property type="match status" value="1"/>
</dbReference>
<dbReference type="InterPro" id="IPR039544">
    <property type="entry name" value="Tim44-like"/>
</dbReference>
<dbReference type="OrthoDB" id="9798618at2"/>
<organism evidence="8 9">
    <name type="scientific">Parvibaculum lavamentivorans (strain DS-1 / DSM 13023 / NCIMB 13966)</name>
    <dbReference type="NCBI Taxonomy" id="402881"/>
    <lineage>
        <taxon>Bacteria</taxon>
        <taxon>Pseudomonadati</taxon>
        <taxon>Pseudomonadota</taxon>
        <taxon>Alphaproteobacteria</taxon>
        <taxon>Hyphomicrobiales</taxon>
        <taxon>Parvibaculaceae</taxon>
        <taxon>Parvibaculum</taxon>
    </lineage>
</organism>
<evidence type="ECO:0000313" key="9">
    <source>
        <dbReference type="Proteomes" id="UP000006377"/>
    </source>
</evidence>
<dbReference type="eggNOG" id="COG4395">
    <property type="taxonomic scope" value="Bacteria"/>
</dbReference>
<dbReference type="GO" id="GO:0016020">
    <property type="term" value="C:membrane"/>
    <property type="evidence" value="ECO:0007669"/>
    <property type="project" value="UniProtKB-SubCell"/>
</dbReference>
<keyword evidence="3" id="KW-0809">Transit peptide</keyword>
<name>A7HSI5_PARL1</name>
<dbReference type="PIRSF" id="PIRSF031890">
    <property type="entry name" value="UCP031890_transporter_Tim44"/>
    <property type="match status" value="1"/>
</dbReference>
<dbReference type="Proteomes" id="UP000006377">
    <property type="component" value="Chromosome"/>
</dbReference>
<keyword evidence="6" id="KW-0812">Transmembrane</keyword>
<keyword evidence="9" id="KW-1185">Reference proteome</keyword>
<dbReference type="GO" id="GO:0030150">
    <property type="term" value="P:protein import into mitochondrial matrix"/>
    <property type="evidence" value="ECO:0007669"/>
    <property type="project" value="TreeGrafter"/>
</dbReference>
<keyword evidence="4 6" id="KW-0472">Membrane</keyword>
<dbReference type="SMART" id="SM00978">
    <property type="entry name" value="Tim44"/>
    <property type="match status" value="1"/>
</dbReference>
<dbReference type="HOGENOM" id="CLU_086329_1_1_5"/>